<comment type="caution">
    <text evidence="1">The sequence shown here is derived from an EMBL/GenBank/DDBJ whole genome shotgun (WGS) entry which is preliminary data.</text>
</comment>
<keyword evidence="2" id="KW-1185">Reference proteome</keyword>
<name>A0A4V1N3E3_9SPHN</name>
<gene>
    <name evidence="1" type="ORF">EQG66_09945</name>
</gene>
<organism evidence="1 2">
    <name type="scientific">Sphingobium fluviale</name>
    <dbReference type="NCBI Taxonomy" id="2506423"/>
    <lineage>
        <taxon>Bacteria</taxon>
        <taxon>Pseudomonadati</taxon>
        <taxon>Pseudomonadota</taxon>
        <taxon>Alphaproteobacteria</taxon>
        <taxon>Sphingomonadales</taxon>
        <taxon>Sphingomonadaceae</taxon>
        <taxon>Sphingobium</taxon>
    </lineage>
</organism>
<evidence type="ECO:0000313" key="1">
    <source>
        <dbReference type="EMBL" id="RXR28366.1"/>
    </source>
</evidence>
<proteinExistence type="predicted"/>
<protein>
    <submittedName>
        <fullName evidence="1">Uncharacterized protein</fullName>
    </submittedName>
</protein>
<evidence type="ECO:0000313" key="2">
    <source>
        <dbReference type="Proteomes" id="UP000290958"/>
    </source>
</evidence>
<dbReference type="Proteomes" id="UP000290958">
    <property type="component" value="Unassembled WGS sequence"/>
</dbReference>
<dbReference type="GO" id="GO:0044781">
    <property type="term" value="P:bacterial-type flagellum organization"/>
    <property type="evidence" value="ECO:0007669"/>
    <property type="project" value="InterPro"/>
</dbReference>
<dbReference type="AlphaFoldDB" id="A0A4V1N3E3"/>
<dbReference type="Pfam" id="PF10768">
    <property type="entry name" value="FliX"/>
    <property type="match status" value="1"/>
</dbReference>
<accession>A0A4V1N3E3</accession>
<dbReference type="EMBL" id="SBKP01000009">
    <property type="protein sequence ID" value="RXR28366.1"/>
    <property type="molecule type" value="Genomic_DNA"/>
</dbReference>
<dbReference type="InterPro" id="IPR019704">
    <property type="entry name" value="Flagellar_assmbl_FliX_class2"/>
</dbReference>
<dbReference type="OrthoDB" id="8005693at2"/>
<sequence length="200" mass="21237">MRGAATADPGQSSSTASSIRSFCGMSIPPIIEGRRAGAAAPMAINPISTGTPQAITQQALALVREAMPIAQAAQKLLGEGQGAQSTPLSSGANIYQASPQQVLGSVQMLVALSALNPQEVRRREQIAHARRGLDGLERLHRELLDGHAGRQTLDALKGWLSEGKVTDSQGQLPEDPRFAGLMDQIELRVRVELAKFNIEV</sequence>
<reference evidence="2" key="1">
    <citation type="submission" date="2019-01" db="EMBL/GenBank/DDBJ databases">
        <title>Cytophagaceae bacterium strain CAR-16.</title>
        <authorList>
            <person name="Chen W.-M."/>
        </authorList>
    </citation>
    <scope>NUCLEOTIDE SEQUENCE [LARGE SCALE GENOMIC DNA]</scope>
    <source>
        <strain evidence="2">CHR27</strain>
    </source>
</reference>